<dbReference type="SUPFAM" id="SSF63737">
    <property type="entry name" value="Leukotriene A4 hydrolase N-terminal domain"/>
    <property type="match status" value="1"/>
</dbReference>
<feature type="domain" description="Peptidase M1 alanyl aminopeptidase Ig-like fold" evidence="15">
    <location>
        <begin position="473"/>
        <end position="578"/>
    </location>
</feature>
<evidence type="ECO:0000256" key="11">
    <source>
        <dbReference type="ARBA" id="ARBA00023049"/>
    </source>
</evidence>
<dbReference type="PRINTS" id="PR00756">
    <property type="entry name" value="ALADIPTASE"/>
</dbReference>
<evidence type="ECO:0000256" key="10">
    <source>
        <dbReference type="ARBA" id="ARBA00022833"/>
    </source>
</evidence>
<dbReference type="FunFam" id="2.60.40.1840:FF:000001">
    <property type="entry name" value="Aminopeptidase N"/>
    <property type="match status" value="1"/>
</dbReference>
<dbReference type="InterPro" id="IPR014782">
    <property type="entry name" value="Peptidase_M1_dom"/>
</dbReference>
<comment type="caution">
    <text evidence="18">The sequence shown here is derived from an EMBL/GenBank/DDBJ whole genome shotgun (WGS) entry which is preliminary data.</text>
</comment>
<keyword evidence="8" id="KW-0479">Metal-binding</keyword>
<dbReference type="GO" id="GO:0008270">
    <property type="term" value="F:zinc ion binding"/>
    <property type="evidence" value="ECO:0007669"/>
    <property type="project" value="InterPro"/>
</dbReference>
<feature type="domain" description="Peptidase M1 membrane alanine aminopeptidase" evidence="14">
    <location>
        <begin position="255"/>
        <end position="465"/>
    </location>
</feature>
<reference evidence="18 19" key="1">
    <citation type="submission" date="2019-09" db="EMBL/GenBank/DDBJ databases">
        <title>NBRP : Genome information of microbial organism related human and environment.</title>
        <authorList>
            <person name="Hattori M."/>
            <person name="Oshima K."/>
            <person name="Inaba H."/>
            <person name="Suda W."/>
            <person name="Sakamoto M."/>
            <person name="Iino T."/>
            <person name="Kitahara M."/>
            <person name="Oshida Y."/>
            <person name="Iida T."/>
            <person name="Kudo T."/>
            <person name="Itoh T."/>
            <person name="Ohkuma M."/>
        </authorList>
    </citation>
    <scope>NUCLEOTIDE SEQUENCE [LARGE SCALE GENOMIC DNA]</scope>
    <source>
        <strain evidence="18 19">Hi-2</strain>
    </source>
</reference>
<dbReference type="GO" id="GO:0006508">
    <property type="term" value="P:proteolysis"/>
    <property type="evidence" value="ECO:0007669"/>
    <property type="project" value="UniProtKB-UniRule"/>
</dbReference>
<dbReference type="Pfam" id="PF17432">
    <property type="entry name" value="DUF3458_C"/>
    <property type="match status" value="1"/>
</dbReference>
<feature type="domain" description="Aminopeptidase N-like N-terminal" evidence="17">
    <location>
        <begin position="110"/>
        <end position="215"/>
    </location>
</feature>
<evidence type="ECO:0000313" key="18">
    <source>
        <dbReference type="EMBL" id="GEQ96802.1"/>
    </source>
</evidence>
<comment type="function">
    <text evidence="12">Aminopeptidase N is involved in the degradation of intracellular peptides generated by protein breakdown during normal growth as well as in response to nutrient starvation.</text>
</comment>
<dbReference type="FunFam" id="2.60.40.1730:FF:000005">
    <property type="entry name" value="Aminopeptidase N"/>
    <property type="match status" value="1"/>
</dbReference>
<comment type="catalytic activity">
    <reaction evidence="1">
        <text>Release of an N-terminal amino acid, Xaa-|-Yaa- from a peptide, amide or arylamide. Xaa is preferably Ala, but may be most amino acids including Pro (slow action). When a terminal hydrophobic residue is followed by a prolyl residue, the two may be released as an intact Xaa-Pro dipeptide.</text>
        <dbReference type="EC" id="3.4.11.2"/>
    </reaction>
</comment>
<organism evidence="18 19">
    <name type="scientific">Iodidimonas gelatinilytica</name>
    <dbReference type="NCBI Taxonomy" id="1236966"/>
    <lineage>
        <taxon>Bacteria</taxon>
        <taxon>Pseudomonadati</taxon>
        <taxon>Pseudomonadota</taxon>
        <taxon>Alphaproteobacteria</taxon>
        <taxon>Iodidimonadales</taxon>
        <taxon>Iodidimonadaceae</taxon>
        <taxon>Iodidimonas</taxon>
    </lineage>
</organism>
<feature type="domain" description="Peptidase M1 alanyl aminopeptidase C-terminal" evidence="16">
    <location>
        <begin position="583"/>
        <end position="901"/>
    </location>
</feature>
<evidence type="ECO:0000256" key="6">
    <source>
        <dbReference type="ARBA" id="ARBA00022438"/>
    </source>
</evidence>
<evidence type="ECO:0000259" key="17">
    <source>
        <dbReference type="Pfam" id="PF17900"/>
    </source>
</evidence>
<evidence type="ECO:0000256" key="4">
    <source>
        <dbReference type="ARBA" id="ARBA00012564"/>
    </source>
</evidence>
<dbReference type="FunFam" id="1.10.390.10:FF:000002">
    <property type="entry name" value="Aminopeptidase N"/>
    <property type="match status" value="1"/>
</dbReference>
<evidence type="ECO:0000256" key="1">
    <source>
        <dbReference type="ARBA" id="ARBA00000098"/>
    </source>
</evidence>
<evidence type="ECO:0000256" key="2">
    <source>
        <dbReference type="ARBA" id="ARBA00001947"/>
    </source>
</evidence>
<dbReference type="Gene3D" id="1.25.50.10">
    <property type="entry name" value="Peptidase M1, alanyl aminopeptidase, C-terminal domain"/>
    <property type="match status" value="1"/>
</dbReference>
<dbReference type="AlphaFoldDB" id="A0A5A7MLF0"/>
<dbReference type="EMBL" id="BKCL01000001">
    <property type="protein sequence ID" value="GEQ96802.1"/>
    <property type="molecule type" value="Genomic_DNA"/>
</dbReference>
<evidence type="ECO:0000313" key="19">
    <source>
        <dbReference type="Proteomes" id="UP000322084"/>
    </source>
</evidence>
<dbReference type="InterPro" id="IPR037144">
    <property type="entry name" value="Peptidase_M1_pepN_C_sf"/>
</dbReference>
<dbReference type="Gene3D" id="1.10.390.10">
    <property type="entry name" value="Neutral Protease Domain 2"/>
    <property type="match status" value="1"/>
</dbReference>
<accession>A0A5A7MLF0</accession>
<dbReference type="NCBIfam" id="TIGR02414">
    <property type="entry name" value="pepN_proteo"/>
    <property type="match status" value="1"/>
</dbReference>
<dbReference type="Gene3D" id="3.30.2010.30">
    <property type="match status" value="1"/>
</dbReference>
<dbReference type="InterPro" id="IPR042097">
    <property type="entry name" value="Aminopeptidase_N-like_N_sf"/>
</dbReference>
<dbReference type="Gene3D" id="2.60.40.1730">
    <property type="entry name" value="tricorn interacting facor f3 domain"/>
    <property type="match status" value="1"/>
</dbReference>
<evidence type="ECO:0000256" key="12">
    <source>
        <dbReference type="ARBA" id="ARBA00059739"/>
    </source>
</evidence>
<dbReference type="InterPro" id="IPR027268">
    <property type="entry name" value="Peptidase_M4/M1_CTD_sf"/>
</dbReference>
<evidence type="ECO:0000256" key="9">
    <source>
        <dbReference type="ARBA" id="ARBA00022801"/>
    </source>
</evidence>
<protein>
    <recommendedName>
        <fullName evidence="5 13">Aminopeptidase N</fullName>
        <ecNumber evidence="4 13">3.4.11.2</ecNumber>
    </recommendedName>
</protein>
<dbReference type="Pfam" id="PF01433">
    <property type="entry name" value="Peptidase_M1"/>
    <property type="match status" value="1"/>
</dbReference>
<name>A0A5A7MLF0_9PROT</name>
<keyword evidence="11" id="KW-0482">Metalloprotease</keyword>
<keyword evidence="7" id="KW-0645">Protease</keyword>
<proteinExistence type="inferred from homology"/>
<dbReference type="Pfam" id="PF17900">
    <property type="entry name" value="Peptidase_M1_N"/>
    <property type="match status" value="1"/>
</dbReference>
<dbReference type="Pfam" id="PF11940">
    <property type="entry name" value="DUF3458"/>
    <property type="match status" value="1"/>
</dbReference>
<evidence type="ECO:0000256" key="5">
    <source>
        <dbReference type="ARBA" id="ARBA00015611"/>
    </source>
</evidence>
<evidence type="ECO:0000259" key="14">
    <source>
        <dbReference type="Pfam" id="PF01433"/>
    </source>
</evidence>
<dbReference type="PANTHER" id="PTHR46322">
    <property type="entry name" value="PUROMYCIN-SENSITIVE AMINOPEPTIDASE"/>
    <property type="match status" value="1"/>
</dbReference>
<dbReference type="PANTHER" id="PTHR46322:SF1">
    <property type="entry name" value="PUROMYCIN-SENSITIVE AMINOPEPTIDASE"/>
    <property type="match status" value="1"/>
</dbReference>
<dbReference type="GO" id="GO:0016285">
    <property type="term" value="F:alanyl aminopeptidase activity"/>
    <property type="evidence" value="ECO:0007669"/>
    <property type="project" value="UniProtKB-EC"/>
</dbReference>
<dbReference type="CDD" id="cd09600">
    <property type="entry name" value="M1_APN"/>
    <property type="match status" value="1"/>
</dbReference>
<keyword evidence="6 18" id="KW-0031">Aminopeptidase</keyword>
<dbReference type="SUPFAM" id="SSF55486">
    <property type="entry name" value="Metalloproteases ('zincins'), catalytic domain"/>
    <property type="match status" value="1"/>
</dbReference>
<comment type="cofactor">
    <cofactor evidence="2">
        <name>Zn(2+)</name>
        <dbReference type="ChEBI" id="CHEBI:29105"/>
    </cofactor>
</comment>
<evidence type="ECO:0000256" key="3">
    <source>
        <dbReference type="ARBA" id="ARBA00010136"/>
    </source>
</evidence>
<dbReference type="InterPro" id="IPR035414">
    <property type="entry name" value="Peptidase_M1_pepN_Ig-like"/>
</dbReference>
<evidence type="ECO:0000256" key="8">
    <source>
        <dbReference type="ARBA" id="ARBA00022723"/>
    </source>
</evidence>
<evidence type="ECO:0000259" key="16">
    <source>
        <dbReference type="Pfam" id="PF17432"/>
    </source>
</evidence>
<evidence type="ECO:0000259" key="15">
    <source>
        <dbReference type="Pfam" id="PF11940"/>
    </source>
</evidence>
<dbReference type="InterPro" id="IPR012779">
    <property type="entry name" value="Peptidase_M1_pepN"/>
</dbReference>
<dbReference type="GO" id="GO:0008237">
    <property type="term" value="F:metallopeptidase activity"/>
    <property type="evidence" value="ECO:0007669"/>
    <property type="project" value="UniProtKB-UniRule"/>
</dbReference>
<dbReference type="Gene3D" id="2.60.40.1840">
    <property type="match status" value="1"/>
</dbReference>
<keyword evidence="10" id="KW-0862">Zinc</keyword>
<comment type="similarity">
    <text evidence="3">Belongs to the peptidase M1 family.</text>
</comment>
<dbReference type="Proteomes" id="UP000322084">
    <property type="component" value="Unassembled WGS sequence"/>
</dbReference>
<evidence type="ECO:0000256" key="13">
    <source>
        <dbReference type="NCBIfam" id="TIGR02414"/>
    </source>
</evidence>
<dbReference type="InterPro" id="IPR045357">
    <property type="entry name" value="Aminopeptidase_N-like_N"/>
</dbReference>
<evidence type="ECO:0000256" key="7">
    <source>
        <dbReference type="ARBA" id="ARBA00022670"/>
    </source>
</evidence>
<gene>
    <name evidence="18" type="primary">pepN_1</name>
    <name evidence="18" type="ORF">JCM17844_04390</name>
</gene>
<dbReference type="InterPro" id="IPR038438">
    <property type="entry name" value="PepN_Ig-like_sf"/>
</dbReference>
<dbReference type="FunFam" id="3.30.2010.30:FF:000002">
    <property type="entry name" value="Putative aminopeptidase N"/>
    <property type="match status" value="1"/>
</dbReference>
<dbReference type="EC" id="3.4.11.2" evidence="4 13"/>
<dbReference type="InterPro" id="IPR001930">
    <property type="entry name" value="Peptidase_M1"/>
</dbReference>
<keyword evidence="9" id="KW-0378">Hydrolase</keyword>
<dbReference type="InterPro" id="IPR024601">
    <property type="entry name" value="Peptidase_M1_pepN_C"/>
</dbReference>
<sequence length="907" mass="101506">MLLLGVLSNVAPLFFLMIKTGAFMSLDHAQPQTIFLKDYEAPAFAIESMALCFDLREKGTRVLSTMTVVRQSENVPDLVLDGDPQMGLLSIKLDGIPLPAGRISRVGEQLTIKHMPASGVLEIEVEIEPQNNARLEGLYKSGGNFCTQCEAQGFRNITFFPDRPDVMTRFTVRIEADKAAYPVLLSNGNRIEQGDLGAGRHFAVWEDPFKKPAYLFALVAGDLGVLSDQFTTRSGRTVALHIYAKARDLPKCQHAMDSLKRAMRWDEEVYGLEYDLDIYNIVAVSDFNMGAMENKSLNIFNTKYVLAAPQIATDTDFDNVEGVIAHEYFHNWTGNRVTCRDWFQLSLKEGLTVFRDQEYSADQASRAIKRIHDVKTLRAFQFPEDAGPLAHPIRPDSYIEINNFYTVTVYNKGAEVIRMMHRLLGVEGFRRGMDLYFQRHDGQAVTCDDFVAAMEDANGADLGQFRLWYAQAGTPELTIEDHWEESTGRYELHIKQSVPQTPGQTEKSPMHMPFLLGLIGPNGQEMDAELVAGEGARHDAGWLLHVRHADNRYQFSGLGSRPIPSLLRGFSAPVTMKTSLNRADKLFLTAHDSDPFARWEACQDVMIETLLDLVKAVEAGQPLAVGQDLIDACGKILEGAQSDPAFAAELMTLPGEAYIGQMMDVVTVDAIHQARTHLRHVLAHALESHWRRLYQEMTDTAFGLSPEQKSRRALKNVALTYLAALGDNETARIHYAQANNMTDRLAALQVLVNGTDDAARDAALADFYERFETEDLAIDKWFALQALSDKPDTLENVKNLRNHSAFSLRNPNRLRALVGSFASGNQLRFHAVTGEGYAFLGDIVKQVDQLNPQTAARLVLPLIRHERYDPVRAGLMRKQLETLLNVDGLSKDVYEIVSKSLMTKNIY</sequence>